<evidence type="ECO:0000256" key="18">
    <source>
        <dbReference type="SAM" id="Phobius"/>
    </source>
</evidence>
<keyword evidence="5 18" id="KW-0812">Transmembrane</keyword>
<dbReference type="SMART" id="SM00220">
    <property type="entry name" value="S_TKc"/>
    <property type="match status" value="1"/>
</dbReference>
<evidence type="ECO:0000256" key="9">
    <source>
        <dbReference type="ARBA" id="ARBA00022777"/>
    </source>
</evidence>
<keyword evidence="23" id="KW-1185">Reference proteome</keyword>
<dbReference type="Gene3D" id="3.30.430.20">
    <property type="entry name" value="Gnk2 domain, C-X8-C-X2-C motif"/>
    <property type="match status" value="2"/>
</dbReference>
<dbReference type="GO" id="GO:0005886">
    <property type="term" value="C:plasma membrane"/>
    <property type="evidence" value="ECO:0007669"/>
    <property type="project" value="TreeGrafter"/>
</dbReference>
<evidence type="ECO:0000256" key="15">
    <source>
        <dbReference type="ARBA" id="ARBA00047899"/>
    </source>
</evidence>
<keyword evidence="9" id="KW-0418">Kinase</keyword>
<dbReference type="PANTHER" id="PTHR27002:SF1095">
    <property type="entry name" value="G-TYPE LECTIN S-RECEPTOR-LIKE SERINE_THREONINE-PROTEIN KINASE RKS1"/>
    <property type="match status" value="1"/>
</dbReference>
<dbReference type="InterPro" id="IPR001245">
    <property type="entry name" value="Ser-Thr/Tyr_kinase_cat_dom"/>
</dbReference>
<dbReference type="AlphaFoldDB" id="A0A7J7MHW9"/>
<evidence type="ECO:0000256" key="16">
    <source>
        <dbReference type="ARBA" id="ARBA00048679"/>
    </source>
</evidence>
<dbReference type="PROSITE" id="PS51473">
    <property type="entry name" value="GNK2"/>
    <property type="match status" value="2"/>
</dbReference>
<evidence type="ECO:0000256" key="3">
    <source>
        <dbReference type="ARBA" id="ARBA00022527"/>
    </source>
</evidence>
<evidence type="ECO:0000256" key="5">
    <source>
        <dbReference type="ARBA" id="ARBA00022692"/>
    </source>
</evidence>
<reference evidence="22 23" key="1">
    <citation type="journal article" date="2020" name="IScience">
        <title>Genome Sequencing of the Endangered Kingdonia uniflora (Circaeasteraceae, Ranunculales) Reveals Potential Mechanisms of Evolutionary Specialization.</title>
        <authorList>
            <person name="Sun Y."/>
            <person name="Deng T."/>
            <person name="Zhang A."/>
            <person name="Moore M.J."/>
            <person name="Landis J.B."/>
            <person name="Lin N."/>
            <person name="Zhang H."/>
            <person name="Zhang X."/>
            <person name="Huang J."/>
            <person name="Zhang X."/>
            <person name="Sun H."/>
            <person name="Wang H."/>
        </authorList>
    </citation>
    <scope>NUCLEOTIDE SEQUENCE [LARGE SCALE GENOMIC DNA]</scope>
    <source>
        <strain evidence="22">TB1705</strain>
        <tissue evidence="22">Leaf</tissue>
    </source>
</reference>
<keyword evidence="8" id="KW-0547">Nucleotide-binding</keyword>
<evidence type="ECO:0000256" key="1">
    <source>
        <dbReference type="ARBA" id="ARBA00004167"/>
    </source>
</evidence>
<feature type="domain" description="Protein kinase" evidence="20">
    <location>
        <begin position="350"/>
        <end position="626"/>
    </location>
</feature>
<comment type="catalytic activity">
    <reaction evidence="15">
        <text>L-threonyl-[protein] + ATP = O-phospho-L-threonyl-[protein] + ADP + H(+)</text>
        <dbReference type="Rhea" id="RHEA:46608"/>
        <dbReference type="Rhea" id="RHEA-COMP:11060"/>
        <dbReference type="Rhea" id="RHEA-COMP:11605"/>
        <dbReference type="ChEBI" id="CHEBI:15378"/>
        <dbReference type="ChEBI" id="CHEBI:30013"/>
        <dbReference type="ChEBI" id="CHEBI:30616"/>
        <dbReference type="ChEBI" id="CHEBI:61977"/>
        <dbReference type="ChEBI" id="CHEBI:456216"/>
        <dbReference type="EC" id="2.7.11.1"/>
    </reaction>
</comment>
<organism evidence="22 23">
    <name type="scientific">Kingdonia uniflora</name>
    <dbReference type="NCBI Taxonomy" id="39325"/>
    <lineage>
        <taxon>Eukaryota</taxon>
        <taxon>Viridiplantae</taxon>
        <taxon>Streptophyta</taxon>
        <taxon>Embryophyta</taxon>
        <taxon>Tracheophyta</taxon>
        <taxon>Spermatophyta</taxon>
        <taxon>Magnoliopsida</taxon>
        <taxon>Ranunculales</taxon>
        <taxon>Circaeasteraceae</taxon>
        <taxon>Kingdonia</taxon>
    </lineage>
</organism>
<proteinExistence type="predicted"/>
<keyword evidence="6 19" id="KW-0732">Signal</keyword>
<name>A0A7J7MHW9_9MAGN</name>
<evidence type="ECO:0000256" key="2">
    <source>
        <dbReference type="ARBA" id="ARBA00012513"/>
    </source>
</evidence>
<dbReference type="FunFam" id="1.10.510.10:FF:000060">
    <property type="entry name" value="G-type lectin S-receptor-like serine/threonine-protein kinase"/>
    <property type="match status" value="1"/>
</dbReference>
<dbReference type="InterPro" id="IPR011009">
    <property type="entry name" value="Kinase-like_dom_sf"/>
</dbReference>
<dbReference type="Gene3D" id="3.30.200.20">
    <property type="entry name" value="Phosphorylase Kinase, domain 1"/>
    <property type="match status" value="1"/>
</dbReference>
<feature type="chain" id="PRO_5029806297" description="non-specific serine/threonine protein kinase" evidence="19">
    <location>
        <begin position="25"/>
        <end position="668"/>
    </location>
</feature>
<dbReference type="GO" id="GO:0004674">
    <property type="term" value="F:protein serine/threonine kinase activity"/>
    <property type="evidence" value="ECO:0007669"/>
    <property type="project" value="UniProtKB-KW"/>
</dbReference>
<keyword evidence="10" id="KW-0067">ATP-binding</keyword>
<evidence type="ECO:0000259" key="20">
    <source>
        <dbReference type="PROSITE" id="PS50011"/>
    </source>
</evidence>
<dbReference type="Proteomes" id="UP000541444">
    <property type="component" value="Unassembled WGS sequence"/>
</dbReference>
<evidence type="ECO:0000313" key="22">
    <source>
        <dbReference type="EMBL" id="KAF6154328.1"/>
    </source>
</evidence>
<keyword evidence="11 18" id="KW-1133">Transmembrane helix</keyword>
<dbReference type="Gene3D" id="1.10.510.10">
    <property type="entry name" value="Transferase(Phosphotransferase) domain 1"/>
    <property type="match status" value="1"/>
</dbReference>
<dbReference type="PROSITE" id="PS50011">
    <property type="entry name" value="PROTEIN_KINASE_DOM"/>
    <property type="match status" value="1"/>
</dbReference>
<dbReference type="Pfam" id="PF11883">
    <property type="entry name" value="DUF3403"/>
    <property type="match status" value="1"/>
</dbReference>
<feature type="region of interest" description="Disordered" evidence="17">
    <location>
        <begin position="246"/>
        <end position="268"/>
    </location>
</feature>
<dbReference type="PANTHER" id="PTHR27002">
    <property type="entry name" value="RECEPTOR-LIKE SERINE/THREONINE-PROTEIN KINASE SD1-8"/>
    <property type="match status" value="1"/>
</dbReference>
<dbReference type="InterPro" id="IPR000719">
    <property type="entry name" value="Prot_kinase_dom"/>
</dbReference>
<dbReference type="SUPFAM" id="SSF56112">
    <property type="entry name" value="Protein kinase-like (PK-like)"/>
    <property type="match status" value="1"/>
</dbReference>
<dbReference type="InterPro" id="IPR038408">
    <property type="entry name" value="GNK2_sf"/>
</dbReference>
<dbReference type="Pfam" id="PF01657">
    <property type="entry name" value="Stress-antifung"/>
    <property type="match status" value="2"/>
</dbReference>
<evidence type="ECO:0000259" key="21">
    <source>
        <dbReference type="PROSITE" id="PS51473"/>
    </source>
</evidence>
<dbReference type="InterPro" id="IPR008271">
    <property type="entry name" value="Ser/Thr_kinase_AS"/>
</dbReference>
<feature type="domain" description="Gnk2-homologous" evidence="21">
    <location>
        <begin position="26"/>
        <end position="130"/>
    </location>
</feature>
<evidence type="ECO:0000256" key="11">
    <source>
        <dbReference type="ARBA" id="ARBA00022989"/>
    </source>
</evidence>
<keyword evidence="13" id="KW-1015">Disulfide bond</keyword>
<comment type="catalytic activity">
    <reaction evidence="16">
        <text>L-seryl-[protein] + ATP = O-phospho-L-seryl-[protein] + ADP + H(+)</text>
        <dbReference type="Rhea" id="RHEA:17989"/>
        <dbReference type="Rhea" id="RHEA-COMP:9863"/>
        <dbReference type="Rhea" id="RHEA-COMP:11604"/>
        <dbReference type="ChEBI" id="CHEBI:15378"/>
        <dbReference type="ChEBI" id="CHEBI:29999"/>
        <dbReference type="ChEBI" id="CHEBI:30616"/>
        <dbReference type="ChEBI" id="CHEBI:83421"/>
        <dbReference type="ChEBI" id="CHEBI:456216"/>
        <dbReference type="EC" id="2.7.11.1"/>
    </reaction>
</comment>
<dbReference type="InterPro" id="IPR021820">
    <property type="entry name" value="S-locus_recpt_kinase_C"/>
</dbReference>
<evidence type="ECO:0000256" key="7">
    <source>
        <dbReference type="ARBA" id="ARBA00022737"/>
    </source>
</evidence>
<dbReference type="OrthoDB" id="4062651at2759"/>
<feature type="signal peptide" evidence="19">
    <location>
        <begin position="1"/>
        <end position="24"/>
    </location>
</feature>
<comment type="caution">
    <text evidence="22">The sequence shown here is derived from an EMBL/GenBank/DDBJ whole genome shotgun (WGS) entry which is preliminary data.</text>
</comment>
<keyword evidence="4" id="KW-0808">Transferase</keyword>
<dbReference type="FunFam" id="3.30.200.20:FF:000195">
    <property type="entry name" value="G-type lectin S-receptor-like serine/threonine-protein kinase"/>
    <property type="match status" value="1"/>
</dbReference>
<dbReference type="PROSITE" id="PS00108">
    <property type="entry name" value="PROTEIN_KINASE_ST"/>
    <property type="match status" value="1"/>
</dbReference>
<dbReference type="InterPro" id="IPR002902">
    <property type="entry name" value="GNK2"/>
</dbReference>
<feature type="domain" description="Gnk2-homologous" evidence="21">
    <location>
        <begin position="136"/>
        <end position="238"/>
    </location>
</feature>
<dbReference type="CDD" id="cd23509">
    <property type="entry name" value="Gnk2-like"/>
    <property type="match status" value="2"/>
</dbReference>
<dbReference type="EC" id="2.7.11.1" evidence="2"/>
<evidence type="ECO:0000256" key="13">
    <source>
        <dbReference type="ARBA" id="ARBA00023157"/>
    </source>
</evidence>
<evidence type="ECO:0000256" key="4">
    <source>
        <dbReference type="ARBA" id="ARBA00022679"/>
    </source>
</evidence>
<evidence type="ECO:0000313" key="23">
    <source>
        <dbReference type="Proteomes" id="UP000541444"/>
    </source>
</evidence>
<evidence type="ECO:0000256" key="12">
    <source>
        <dbReference type="ARBA" id="ARBA00023136"/>
    </source>
</evidence>
<feature type="transmembrane region" description="Helical" evidence="18">
    <location>
        <begin position="275"/>
        <end position="298"/>
    </location>
</feature>
<accession>A0A7J7MHW9</accession>
<keyword evidence="14" id="KW-0325">Glycoprotein</keyword>
<protein>
    <recommendedName>
        <fullName evidence="2">non-specific serine/threonine protein kinase</fullName>
        <ecNumber evidence="2">2.7.11.1</ecNumber>
    </recommendedName>
</protein>
<evidence type="ECO:0000256" key="6">
    <source>
        <dbReference type="ARBA" id="ARBA00022729"/>
    </source>
</evidence>
<sequence length="668" mass="74935">MNIMKVVLLLLVTSLLLFQTRTRAEDPSLQTCSTSANYTYGDKFETNLYKLLASLIKGTSTSLDQFYSNSTGKDNDAVYGLAQCRPDISTEECQSCLISFNEEITKRCPNSKAAILRERACVLRYSNQRFFSEADSSPILIYYNTRNASDVPLFSQQRESLLHNLSESAAWDESKFMTGSINYTNSQVLYELVECTKDLRYTACRSCLQTLISVIPEGKSGGAIVTLSCTIRYDLYVFYDSALPPASVEASPPPPSTNTPKTPTDNGSGSNQSTVVLIVVVPIVFVLLLLLVISAYLLRRSKRKRSKTWMYIGPVIESNQHGVSSEEGQKSELEFPAFDFYSIVSATNNFSLDNKLGEGGFGPVYKGKLANEKEIAVKRLSKTSLQGLKEFQNEVILIAKLQHRNLVRLLGCCIERQETMLIYEYMPNKSLDWFIFNPTQSTLINWERRLNIILGIAQGLLYLHRDSRLRIIHRDLKASNVLLDRDMNPKISDFGMAKTFGGDQTEGSTNRVVGTYGYMSPEYVIDGLFSVKSDVFSFGVLVLEIVSGKRNRGFGHHDHDLNLLGHAWRLWNEVKTLELIDISIGRPLSTSEVLRCIHVGLLCVQQCPEDRPNMSHVILMLSSETVTLPRPKQPGFYNERSLAEIDISSSNVNRLCSNALTDTCIEGR</sequence>
<evidence type="ECO:0000256" key="10">
    <source>
        <dbReference type="ARBA" id="ARBA00022840"/>
    </source>
</evidence>
<dbReference type="EMBL" id="JACGCM010001501">
    <property type="protein sequence ID" value="KAF6154328.1"/>
    <property type="molecule type" value="Genomic_DNA"/>
</dbReference>
<dbReference type="GO" id="GO:0005524">
    <property type="term" value="F:ATP binding"/>
    <property type="evidence" value="ECO:0007669"/>
    <property type="project" value="UniProtKB-KW"/>
</dbReference>
<dbReference type="Pfam" id="PF07714">
    <property type="entry name" value="PK_Tyr_Ser-Thr"/>
    <property type="match status" value="1"/>
</dbReference>
<dbReference type="CDD" id="cd14066">
    <property type="entry name" value="STKc_IRAK"/>
    <property type="match status" value="1"/>
</dbReference>
<evidence type="ECO:0000256" key="19">
    <source>
        <dbReference type="SAM" id="SignalP"/>
    </source>
</evidence>
<keyword evidence="7" id="KW-0677">Repeat</keyword>
<keyword evidence="12 18" id="KW-0472">Membrane</keyword>
<evidence type="ECO:0000256" key="17">
    <source>
        <dbReference type="SAM" id="MobiDB-lite"/>
    </source>
</evidence>
<gene>
    <name evidence="22" type="ORF">GIB67_026784</name>
</gene>
<evidence type="ECO:0000256" key="8">
    <source>
        <dbReference type="ARBA" id="ARBA00022741"/>
    </source>
</evidence>
<comment type="subcellular location">
    <subcellularLocation>
        <location evidence="1">Membrane</location>
        <topology evidence="1">Single-pass membrane protein</topology>
    </subcellularLocation>
</comment>
<evidence type="ECO:0000256" key="14">
    <source>
        <dbReference type="ARBA" id="ARBA00023180"/>
    </source>
</evidence>
<keyword evidence="3" id="KW-0723">Serine/threonine-protein kinase</keyword>